<evidence type="ECO:0000313" key="4">
    <source>
        <dbReference type="EMBL" id="AZQ62302.1"/>
    </source>
</evidence>
<keyword evidence="1" id="KW-0732">Signal</keyword>
<organism evidence="4 5">
    <name type="scientific">Flammeovirga pectinis</name>
    <dbReference type="NCBI Taxonomy" id="2494373"/>
    <lineage>
        <taxon>Bacteria</taxon>
        <taxon>Pseudomonadati</taxon>
        <taxon>Bacteroidota</taxon>
        <taxon>Cytophagia</taxon>
        <taxon>Cytophagales</taxon>
        <taxon>Flammeovirgaceae</taxon>
        <taxon>Flammeovirga</taxon>
    </lineage>
</organism>
<dbReference type="Pfam" id="PF18962">
    <property type="entry name" value="Por_Secre_tail"/>
    <property type="match status" value="1"/>
</dbReference>
<reference evidence="4 5" key="1">
    <citation type="submission" date="2018-12" db="EMBL/GenBank/DDBJ databases">
        <title>Flammeovirga pectinis sp. nov., isolated from the gut of the Korean scallop, Patinopecten yessoensis.</title>
        <authorList>
            <person name="Bae J.-W."/>
            <person name="Jeong Y.-S."/>
            <person name="Kang W."/>
        </authorList>
    </citation>
    <scope>NUCLEOTIDE SEQUENCE [LARGE SCALE GENOMIC DNA]</scope>
    <source>
        <strain evidence="4 5">L12M1</strain>
    </source>
</reference>
<dbReference type="RefSeq" id="WP_126613671.1">
    <property type="nucleotide sequence ID" value="NZ_CP034562.1"/>
</dbReference>
<accession>A0A3S9P2A9</accession>
<protein>
    <submittedName>
        <fullName evidence="4">T9SS type A sorting domain-containing protein</fullName>
    </submittedName>
</protein>
<dbReference type="OrthoDB" id="9776255at2"/>
<gene>
    <name evidence="4" type="ORF">EI427_08640</name>
</gene>
<feature type="chain" id="PRO_5019443556" evidence="1">
    <location>
        <begin position="21"/>
        <end position="1526"/>
    </location>
</feature>
<dbReference type="Pfam" id="PF19408">
    <property type="entry name" value="PKD_6"/>
    <property type="match status" value="2"/>
</dbReference>
<dbReference type="InterPro" id="IPR045829">
    <property type="entry name" value="PKD_6"/>
</dbReference>
<evidence type="ECO:0000256" key="1">
    <source>
        <dbReference type="SAM" id="SignalP"/>
    </source>
</evidence>
<dbReference type="InterPro" id="IPR026444">
    <property type="entry name" value="Secre_tail"/>
</dbReference>
<dbReference type="SUPFAM" id="SSF69304">
    <property type="entry name" value="Tricorn protease N-terminal domain"/>
    <property type="match status" value="1"/>
</dbReference>
<evidence type="ECO:0000313" key="5">
    <source>
        <dbReference type="Proteomes" id="UP000267268"/>
    </source>
</evidence>
<name>A0A3S9P2A9_9BACT</name>
<feature type="domain" description="Secretion system C-terminal sorting" evidence="2">
    <location>
        <begin position="1455"/>
        <end position="1517"/>
    </location>
</feature>
<dbReference type="InterPro" id="IPR022519">
    <property type="entry name" value="Gloeo/Verruco_rpt"/>
</dbReference>
<feature type="domain" description="PKD-like" evidence="3">
    <location>
        <begin position="1360"/>
        <end position="1436"/>
    </location>
</feature>
<sequence length="1526" mass="167583">MKHFILLFSSLLFAFSTTIAQPYILTPTTTGGTKGAGGILHFNLGTNAFENITSINSLNPSLDLDGSEFFGITQGDNTTIYVTTLSGGDYDEGALFSYDLKTGNVAMLYSFGIDGEFGIPLPNNPRFKPLHHNGSLYGVTRDGGDYGWGAVYKYDLSTDEMSFLVHFNNEHLQSSPLIVGENDNTLYGTSTSGNGHAKDTGTIYGVNLSNNTIFRVYNFYDDYIGGMYRPWGPIVMHGDEIYGTTKKNEFRGFSGGIYAYNIVKKEFRVVLKILETDVEGTTYQGITKTSFNQLYATALGGGAKNGGVLQYIEPSAHNSEIKYAFPYDGWMESIPTSLNGVLYGIRDYKAVHNNSGWSVIYKIEDASSNSPSYSELYTIDKSTINAYDYIITDAGLMIGGYSTLELNGSGGLFSFDVNSGEFKNLIEFKTNGGNTLSGEITKINDSKYYVSAQTGAKSDQGAILKYNPSIDGFSTVEDAHYAYSFNVGGQIAHSNSPSTRHYINSEGKFIFSSDLYNRKQVNYYAETRQYYEYYRGAFTAIDTAGDHKTGSSLQMKFKHERVDDQGNFYNRHPYYTNISLLEIDGDTALVFVDNRIGKVNTKTFENFGEETFINDVDTYGENFGDHMILAQNNLVYGMMRKKGTNNLGTLFSYDYQTKAMQSLHQFDSLTGSSPSSGLLEASDGNLYGMTSLGGNFNKGVLFKYDINSSQLSVLKHFDGDTDGGHPKGGLLEDNGVLYGVTFDGGSHHLGTLFKFTTNTSSYEVLLNLDKNTGGHPLNTIPIIDCIVPGITSLALDPSSVNCTGNALTFNFKTIRGNSNQWNLPTNTSIISQSDTTMTLDISNLSIGKYTLDLSNTNSCGSSTPVTTNFEKVQSVSIDTIKTQQSITCKIAFANFEMDGVQLADSYRWKIPNGAVVVGDNDKHKIQLSLQGIGFGDHTLTAYVENSCGSIDSTEYHFTIDVYNPSEIDFTFTPYSETTNHQIDENIYCSDKISGVITYDNRPSNISQMMWDFPHKDTRIKDVSHVNKLFVYPWNETTNAWEVYNQNDIEVTLPLKEGPNQIRVWGYDACGGSSLINTDTIYYYTPYAMSGIKTANNNVCAGQEINLEAEFNGGYGFDFEWILPNAVTLVSHGISKQPSLVFNEGGTFTIGVTTKIPSNGTSCNLSTDTAFVDITVKEIKKVLLTGTNAICGNSSELIKVYAENHDDTPLLWTYPNEAIKVGTSNNDTLVLDVSMLTVGDFQISVKGQGNCFSSSPTFYTFNIHDGNVITDRLELSETAGCYDNEFSISAVGTKNVANHHWIYSGNVVPSGDTNLASLSFHFADDTYGVETIKYVASNGCHISDTLSLTVNVNNSPVIEGIDLPSELCKSSYDTLTVSILNQANTVSWTLPTGAVIVDSLSLDQIVVNFTSVADGDHEVSVNASNDCGNSNTQTANVRISNCIVSAIISLEQELSIYPNPSSDFMEIKNLPIGQYEYSIVDTKGSVIVPKHQFDTKNIDIRELKSGNYFIRVINGGEIIYNAQFIKK</sequence>
<dbReference type="EMBL" id="CP034562">
    <property type="protein sequence ID" value="AZQ62302.1"/>
    <property type="molecule type" value="Genomic_DNA"/>
</dbReference>
<proteinExistence type="predicted"/>
<dbReference type="NCBIfam" id="TIGR04183">
    <property type="entry name" value="Por_Secre_tail"/>
    <property type="match status" value="1"/>
</dbReference>
<dbReference type="Proteomes" id="UP000267268">
    <property type="component" value="Chromosome 1"/>
</dbReference>
<dbReference type="NCBIfam" id="TIGR03803">
    <property type="entry name" value="Gloeo_Verruco"/>
    <property type="match status" value="4"/>
</dbReference>
<dbReference type="KEGG" id="fll:EI427_08640"/>
<feature type="signal peptide" evidence="1">
    <location>
        <begin position="1"/>
        <end position="20"/>
    </location>
</feature>
<feature type="domain" description="PKD-like" evidence="3">
    <location>
        <begin position="880"/>
        <end position="955"/>
    </location>
</feature>
<keyword evidence="5" id="KW-1185">Reference proteome</keyword>
<evidence type="ECO:0000259" key="2">
    <source>
        <dbReference type="Pfam" id="PF18962"/>
    </source>
</evidence>
<evidence type="ECO:0000259" key="3">
    <source>
        <dbReference type="Pfam" id="PF19408"/>
    </source>
</evidence>